<accession>A0A8T0SFJ9</accession>
<dbReference type="AlphaFoldDB" id="A0A8T0SFJ9"/>
<reference evidence="2" key="1">
    <citation type="submission" date="2020-05" db="EMBL/GenBank/DDBJ databases">
        <title>WGS assembly of Panicum virgatum.</title>
        <authorList>
            <person name="Lovell J.T."/>
            <person name="Jenkins J."/>
            <person name="Shu S."/>
            <person name="Juenger T.E."/>
            <person name="Schmutz J."/>
        </authorList>
    </citation>
    <scope>NUCLEOTIDE SEQUENCE</scope>
    <source>
        <strain evidence="2">AP13</strain>
    </source>
</reference>
<keyword evidence="3" id="KW-1185">Reference proteome</keyword>
<dbReference type="Proteomes" id="UP000823388">
    <property type="component" value="Chromosome 5K"/>
</dbReference>
<proteinExistence type="predicted"/>
<evidence type="ECO:0000256" key="1">
    <source>
        <dbReference type="SAM" id="MobiDB-lite"/>
    </source>
</evidence>
<dbReference type="EMBL" id="CM029045">
    <property type="protein sequence ID" value="KAG2598142.1"/>
    <property type="molecule type" value="Genomic_DNA"/>
</dbReference>
<organism evidence="2 3">
    <name type="scientific">Panicum virgatum</name>
    <name type="common">Blackwell switchgrass</name>
    <dbReference type="NCBI Taxonomy" id="38727"/>
    <lineage>
        <taxon>Eukaryota</taxon>
        <taxon>Viridiplantae</taxon>
        <taxon>Streptophyta</taxon>
        <taxon>Embryophyta</taxon>
        <taxon>Tracheophyta</taxon>
        <taxon>Spermatophyta</taxon>
        <taxon>Magnoliopsida</taxon>
        <taxon>Liliopsida</taxon>
        <taxon>Poales</taxon>
        <taxon>Poaceae</taxon>
        <taxon>PACMAD clade</taxon>
        <taxon>Panicoideae</taxon>
        <taxon>Panicodae</taxon>
        <taxon>Paniceae</taxon>
        <taxon>Panicinae</taxon>
        <taxon>Panicum</taxon>
        <taxon>Panicum sect. Hiantes</taxon>
    </lineage>
</organism>
<comment type="caution">
    <text evidence="2">The sequence shown here is derived from an EMBL/GenBank/DDBJ whole genome shotgun (WGS) entry which is preliminary data.</text>
</comment>
<evidence type="ECO:0000313" key="2">
    <source>
        <dbReference type="EMBL" id="KAG2598142.1"/>
    </source>
</evidence>
<feature type="compositionally biased region" description="Low complexity" evidence="1">
    <location>
        <begin position="78"/>
        <end position="104"/>
    </location>
</feature>
<name>A0A8T0SFJ9_PANVG</name>
<feature type="compositionally biased region" description="Basic and acidic residues" evidence="1">
    <location>
        <begin position="106"/>
        <end position="125"/>
    </location>
</feature>
<feature type="region of interest" description="Disordered" evidence="1">
    <location>
        <begin position="29"/>
        <end position="125"/>
    </location>
</feature>
<protein>
    <submittedName>
        <fullName evidence="2">Uncharacterized protein</fullName>
    </submittedName>
</protein>
<feature type="compositionally biased region" description="Low complexity" evidence="1">
    <location>
        <begin position="41"/>
        <end position="68"/>
    </location>
</feature>
<gene>
    <name evidence="2" type="ORF">PVAP13_5KG218835</name>
</gene>
<sequence length="169" mass="17820">MKLDNKVKNSPFRKPIGVVSLCSHRGWSVHAPARGGRTRHSLPSPSAREARAPALRARPAPAGAAQRSCPHEEARAMGQAGPARGRNGAPAPLPQPAAADAAQRLRPREGARGARAREGTARRRDRVREARLLPLRHRRALAQQELGFGGRGIQAGLASGMGGGWALGG</sequence>
<evidence type="ECO:0000313" key="3">
    <source>
        <dbReference type="Proteomes" id="UP000823388"/>
    </source>
</evidence>